<protein>
    <submittedName>
        <fullName evidence="1">Uncharacterized protein</fullName>
    </submittedName>
</protein>
<dbReference type="HOGENOM" id="CLU_2612412_0_0_1"/>
<dbReference type="GeneID" id="26258375"/>
<evidence type="ECO:0000313" key="1">
    <source>
        <dbReference type="EMBL" id="EUN32118.1"/>
    </source>
</evidence>
<accession>W7EP33</accession>
<organism evidence="1 2">
    <name type="scientific">Bipolaris victoriae (strain FI3)</name>
    <name type="common">Victoria blight of oats agent</name>
    <name type="synonym">Cochliobolus victoriae</name>
    <dbReference type="NCBI Taxonomy" id="930091"/>
    <lineage>
        <taxon>Eukaryota</taxon>
        <taxon>Fungi</taxon>
        <taxon>Dikarya</taxon>
        <taxon>Ascomycota</taxon>
        <taxon>Pezizomycotina</taxon>
        <taxon>Dothideomycetes</taxon>
        <taxon>Pleosporomycetidae</taxon>
        <taxon>Pleosporales</taxon>
        <taxon>Pleosporineae</taxon>
        <taxon>Pleosporaceae</taxon>
        <taxon>Bipolaris</taxon>
    </lineage>
</organism>
<keyword evidence="2" id="KW-1185">Reference proteome</keyword>
<sequence length="79" mass="9180">ALFNCTMDTRVPGPTLRSNIAEEVKGRLKYLLAAHKKESMHIILGIRLGARFYYCNIHLRYRYGISGEKLNSLLWRKRG</sequence>
<reference evidence="1 2" key="1">
    <citation type="journal article" date="2013" name="PLoS Genet.">
        <title>Comparative genome structure, secondary metabolite, and effector coding capacity across Cochliobolus pathogens.</title>
        <authorList>
            <person name="Condon B.J."/>
            <person name="Leng Y."/>
            <person name="Wu D."/>
            <person name="Bushley K.E."/>
            <person name="Ohm R.A."/>
            <person name="Otillar R."/>
            <person name="Martin J."/>
            <person name="Schackwitz W."/>
            <person name="Grimwood J."/>
            <person name="MohdZainudin N."/>
            <person name="Xue C."/>
            <person name="Wang R."/>
            <person name="Manning V.A."/>
            <person name="Dhillon B."/>
            <person name="Tu Z.J."/>
            <person name="Steffenson B.J."/>
            <person name="Salamov A."/>
            <person name="Sun H."/>
            <person name="Lowry S."/>
            <person name="LaButti K."/>
            <person name="Han J."/>
            <person name="Copeland A."/>
            <person name="Lindquist E."/>
            <person name="Barry K."/>
            <person name="Schmutz J."/>
            <person name="Baker S.E."/>
            <person name="Ciuffetti L.M."/>
            <person name="Grigoriev I.V."/>
            <person name="Zhong S."/>
            <person name="Turgeon B.G."/>
        </authorList>
    </citation>
    <scope>NUCLEOTIDE SEQUENCE [LARGE SCALE GENOMIC DNA]</scope>
    <source>
        <strain evidence="1 2">FI3</strain>
    </source>
</reference>
<evidence type="ECO:0000313" key="2">
    <source>
        <dbReference type="Proteomes" id="UP000054337"/>
    </source>
</evidence>
<proteinExistence type="predicted"/>
<feature type="non-terminal residue" evidence="1">
    <location>
        <position position="1"/>
    </location>
</feature>
<dbReference type="AlphaFoldDB" id="W7EP33"/>
<dbReference type="RefSeq" id="XP_014561738.1">
    <property type="nucleotide sequence ID" value="XM_014706252.1"/>
</dbReference>
<name>W7EP33_BIPV3</name>
<gene>
    <name evidence="1" type="ORF">COCVIDRAFT_85931</name>
</gene>
<dbReference type="Proteomes" id="UP000054337">
    <property type="component" value="Unassembled WGS sequence"/>
</dbReference>
<dbReference type="EMBL" id="KI968695">
    <property type="protein sequence ID" value="EUN32118.1"/>
    <property type="molecule type" value="Genomic_DNA"/>
</dbReference>
<dbReference type="OrthoDB" id="10271900at2759"/>